<accession>B9S091</accession>
<evidence type="ECO:0000313" key="3">
    <source>
        <dbReference type="Proteomes" id="UP000008311"/>
    </source>
</evidence>
<reference evidence="3" key="1">
    <citation type="journal article" date="2010" name="Nat. Biotechnol.">
        <title>Draft genome sequence of the oilseed species Ricinus communis.</title>
        <authorList>
            <person name="Chan A.P."/>
            <person name="Crabtree J."/>
            <person name="Zhao Q."/>
            <person name="Lorenzi H."/>
            <person name="Orvis J."/>
            <person name="Puiu D."/>
            <person name="Melake-Berhan A."/>
            <person name="Jones K.M."/>
            <person name="Redman J."/>
            <person name="Chen G."/>
            <person name="Cahoon E.B."/>
            <person name="Gedil M."/>
            <person name="Stanke M."/>
            <person name="Haas B.J."/>
            <person name="Wortman J.R."/>
            <person name="Fraser-Liggett C.M."/>
            <person name="Ravel J."/>
            <person name="Rabinowicz P.D."/>
        </authorList>
    </citation>
    <scope>NUCLEOTIDE SEQUENCE [LARGE SCALE GENOMIC DNA]</scope>
    <source>
        <strain evidence="3">cv. Hale</strain>
    </source>
</reference>
<protein>
    <submittedName>
        <fullName evidence="2">Uncharacterized protein</fullName>
    </submittedName>
</protein>
<dbReference type="AlphaFoldDB" id="B9S091"/>
<proteinExistence type="predicted"/>
<name>B9S091_RICCO</name>
<keyword evidence="3" id="KW-1185">Reference proteome</keyword>
<dbReference type="Proteomes" id="UP000008311">
    <property type="component" value="Unassembled WGS sequence"/>
</dbReference>
<dbReference type="InParanoid" id="B9S091"/>
<evidence type="ECO:0000313" key="2">
    <source>
        <dbReference type="EMBL" id="EEF43027.1"/>
    </source>
</evidence>
<organism evidence="2 3">
    <name type="scientific">Ricinus communis</name>
    <name type="common">Castor bean</name>
    <dbReference type="NCBI Taxonomy" id="3988"/>
    <lineage>
        <taxon>Eukaryota</taxon>
        <taxon>Viridiplantae</taxon>
        <taxon>Streptophyta</taxon>
        <taxon>Embryophyta</taxon>
        <taxon>Tracheophyta</taxon>
        <taxon>Spermatophyta</taxon>
        <taxon>Magnoliopsida</taxon>
        <taxon>eudicotyledons</taxon>
        <taxon>Gunneridae</taxon>
        <taxon>Pentapetalae</taxon>
        <taxon>rosids</taxon>
        <taxon>fabids</taxon>
        <taxon>Malpighiales</taxon>
        <taxon>Euphorbiaceae</taxon>
        <taxon>Acalyphoideae</taxon>
        <taxon>Acalypheae</taxon>
        <taxon>Ricinus</taxon>
    </lineage>
</organism>
<sequence>MALFVDDMKVKHVYARDLDDLTKLGGNVDGAEDNMTVEIIGGDTVENIEVEENVGNGDTTNDNDKKDSDEEGLDILPSCSNTDEDGPISTKLKMDVRNYHIRNIWKCKFKPTTKTKCKVVCLKQYGFYMWTSNMVINKGTVQIKLGQFEHSYGKKHKNRYLTAEWIVKQYLESFKDNPTWAIEGIV</sequence>
<dbReference type="EMBL" id="EQ973836">
    <property type="protein sequence ID" value="EEF43027.1"/>
    <property type="molecule type" value="Genomic_DNA"/>
</dbReference>
<feature type="region of interest" description="Disordered" evidence="1">
    <location>
        <begin position="51"/>
        <end position="86"/>
    </location>
</feature>
<evidence type="ECO:0000256" key="1">
    <source>
        <dbReference type="SAM" id="MobiDB-lite"/>
    </source>
</evidence>
<gene>
    <name evidence="2" type="ORF">RCOM_1302170</name>
</gene>